<evidence type="ECO:0000256" key="11">
    <source>
        <dbReference type="ARBA" id="ARBA00023080"/>
    </source>
</evidence>
<evidence type="ECO:0000256" key="13">
    <source>
        <dbReference type="SAM" id="MobiDB-lite"/>
    </source>
</evidence>
<dbReference type="EMBL" id="JADGJD010001126">
    <property type="protein sequence ID" value="KAJ3046629.1"/>
    <property type="molecule type" value="Genomic_DNA"/>
</dbReference>
<evidence type="ECO:0000313" key="14">
    <source>
        <dbReference type="EMBL" id="KAJ3046629.1"/>
    </source>
</evidence>
<dbReference type="GO" id="GO:0009117">
    <property type="term" value="P:nucleotide metabolic process"/>
    <property type="evidence" value="ECO:0007669"/>
    <property type="project" value="UniProtKB-KW"/>
</dbReference>
<evidence type="ECO:0000256" key="8">
    <source>
        <dbReference type="ARBA" id="ARBA00022801"/>
    </source>
</evidence>
<comment type="cofactor">
    <cofactor evidence="1">
        <name>Mg(2+)</name>
        <dbReference type="ChEBI" id="CHEBI:18420"/>
    </cofactor>
</comment>
<dbReference type="Pfam" id="PF06437">
    <property type="entry name" value="ISN1"/>
    <property type="match status" value="1"/>
</dbReference>
<sequence length="499" mass="55674">MTSLYSTNYHLRAHKRDAFIEFIKSLLLTPFVLHTRPKSSGSSLSSSFSNLTYGEQDNADGLASKRRNDDGSGDKKKVFDKQLSEASIGWFDSDGEGKIRDRNVERFCEILGCVEDLIRDHMLHDLNDLSELSRLSTLVPSIGRFFTPLPLRESFLRQNSKRSIAARRFVPPSFNDVRHILNEAQVAAIAPSLKLITFDGDCTLYADGTDFAQDSQLVNLLIKLLECGLSVAIVTAAGYPGDVQKYESRLSGLLDGFRASSLPPEALKRFFVLGGECNYLFRYDPLTQHLIYIPESEYPSFPSCMGFADEDGGKERVQELLDVAEETLRECAEVMGLSHTVGILRKERGIGVVVKEAGVRLSREQLDEFALSAQRRLNNHQRAKQIRRIKSHQSRSFGDLSSLSPASQNQQQQYHPLPFCAFNGGQDVWVDIGNKLIGVSILQRWLGCEGGETLHVGDQFLSTGNDISTRSACCTVWITNPEETAEVLVELGERLGKRT</sequence>
<dbReference type="InterPro" id="IPR036412">
    <property type="entry name" value="HAD-like_sf"/>
</dbReference>
<feature type="compositionally biased region" description="Polar residues" evidence="13">
    <location>
        <begin position="394"/>
        <end position="405"/>
    </location>
</feature>
<feature type="region of interest" description="Disordered" evidence="13">
    <location>
        <begin position="381"/>
        <end position="405"/>
    </location>
</feature>
<evidence type="ECO:0000256" key="1">
    <source>
        <dbReference type="ARBA" id="ARBA00001946"/>
    </source>
</evidence>
<dbReference type="SUPFAM" id="SSF56784">
    <property type="entry name" value="HAD-like"/>
    <property type="match status" value="1"/>
</dbReference>
<evidence type="ECO:0000313" key="15">
    <source>
        <dbReference type="Proteomes" id="UP001212841"/>
    </source>
</evidence>
<evidence type="ECO:0000256" key="10">
    <source>
        <dbReference type="ARBA" id="ARBA00022842"/>
    </source>
</evidence>
<comment type="caution">
    <text evidence="14">The sequence shown here is derived from an EMBL/GenBank/DDBJ whole genome shotgun (WGS) entry which is preliminary data.</text>
</comment>
<comment type="similarity">
    <text evidence="2">Belongs to the ISN1 family.</text>
</comment>
<evidence type="ECO:0000256" key="6">
    <source>
        <dbReference type="ARBA" id="ARBA00022723"/>
    </source>
</evidence>
<dbReference type="GO" id="GO:0008253">
    <property type="term" value="F:5'-nucleotidase activity"/>
    <property type="evidence" value="ECO:0007669"/>
    <property type="project" value="InterPro"/>
</dbReference>
<dbReference type="AlphaFoldDB" id="A0AAD5WZC5"/>
<dbReference type="GO" id="GO:0000287">
    <property type="term" value="F:magnesium ion binding"/>
    <property type="evidence" value="ECO:0007669"/>
    <property type="project" value="InterPro"/>
</dbReference>
<keyword evidence="7" id="KW-0547">Nucleotide-binding</keyword>
<evidence type="ECO:0000256" key="5">
    <source>
        <dbReference type="ARBA" id="ARBA00015544"/>
    </source>
</evidence>
<keyword evidence="9" id="KW-0067">ATP-binding</keyword>
<evidence type="ECO:0000256" key="2">
    <source>
        <dbReference type="ARBA" id="ARBA00005307"/>
    </source>
</evidence>
<dbReference type="GO" id="GO:0071590">
    <property type="term" value="P:nicotinamide riboside biosynthetic process"/>
    <property type="evidence" value="ECO:0007669"/>
    <property type="project" value="TreeGrafter"/>
</dbReference>
<dbReference type="GO" id="GO:0006190">
    <property type="term" value="P:inosine salvage"/>
    <property type="evidence" value="ECO:0007669"/>
    <property type="project" value="InterPro"/>
</dbReference>
<dbReference type="GO" id="GO:0071592">
    <property type="term" value="P:nicotinic acid riboside biosynthetic process"/>
    <property type="evidence" value="ECO:0007669"/>
    <property type="project" value="TreeGrafter"/>
</dbReference>
<evidence type="ECO:0000256" key="12">
    <source>
        <dbReference type="ARBA" id="ARBA00047413"/>
    </source>
</evidence>
<feature type="compositionally biased region" description="Basic residues" evidence="13">
    <location>
        <begin position="381"/>
        <end position="393"/>
    </location>
</feature>
<dbReference type="PANTHER" id="PTHR28213:SF1">
    <property type="entry name" value="IMP-SPECIFIC 5'-NUCLEOTIDASE 1"/>
    <property type="match status" value="1"/>
</dbReference>
<dbReference type="InterPro" id="IPR009453">
    <property type="entry name" value="ISN1"/>
</dbReference>
<keyword evidence="6" id="KW-0479">Metal-binding</keyword>
<dbReference type="Proteomes" id="UP001212841">
    <property type="component" value="Unassembled WGS sequence"/>
</dbReference>
<keyword evidence="8" id="KW-0378">Hydrolase</keyword>
<comment type="catalytic activity">
    <reaction evidence="12">
        <text>IMP + H2O = inosine + phosphate</text>
        <dbReference type="Rhea" id="RHEA:27718"/>
        <dbReference type="ChEBI" id="CHEBI:15377"/>
        <dbReference type="ChEBI" id="CHEBI:17596"/>
        <dbReference type="ChEBI" id="CHEBI:43474"/>
        <dbReference type="ChEBI" id="CHEBI:58053"/>
        <dbReference type="EC" id="3.1.3.99"/>
    </reaction>
</comment>
<keyword evidence="11" id="KW-0546">Nucleotide metabolism</keyword>
<reference evidence="14" key="1">
    <citation type="submission" date="2020-05" db="EMBL/GenBank/DDBJ databases">
        <title>Phylogenomic resolution of chytrid fungi.</title>
        <authorList>
            <person name="Stajich J.E."/>
            <person name="Amses K."/>
            <person name="Simmons R."/>
            <person name="Seto K."/>
            <person name="Myers J."/>
            <person name="Bonds A."/>
            <person name="Quandt C.A."/>
            <person name="Barry K."/>
            <person name="Liu P."/>
            <person name="Grigoriev I."/>
            <person name="Longcore J.E."/>
            <person name="James T.Y."/>
        </authorList>
    </citation>
    <scope>NUCLEOTIDE SEQUENCE</scope>
    <source>
        <strain evidence="14">JEL0318</strain>
    </source>
</reference>
<gene>
    <name evidence="14" type="primary">ISN1</name>
    <name evidence="14" type="ORF">HK097_000679</name>
</gene>
<keyword evidence="15" id="KW-1185">Reference proteome</keyword>
<dbReference type="GO" id="GO:0005524">
    <property type="term" value="F:ATP binding"/>
    <property type="evidence" value="ECO:0007669"/>
    <property type="project" value="UniProtKB-KW"/>
</dbReference>
<keyword evidence="10" id="KW-0460">Magnesium</keyword>
<proteinExistence type="inferred from homology"/>
<organism evidence="14 15">
    <name type="scientific">Rhizophlyctis rosea</name>
    <dbReference type="NCBI Taxonomy" id="64517"/>
    <lineage>
        <taxon>Eukaryota</taxon>
        <taxon>Fungi</taxon>
        <taxon>Fungi incertae sedis</taxon>
        <taxon>Chytridiomycota</taxon>
        <taxon>Chytridiomycota incertae sedis</taxon>
        <taxon>Chytridiomycetes</taxon>
        <taxon>Rhizophlyctidales</taxon>
        <taxon>Rhizophlyctidaceae</taxon>
        <taxon>Rhizophlyctis</taxon>
    </lineage>
</organism>
<comment type="subunit">
    <text evidence="3">Homotetramer.</text>
</comment>
<evidence type="ECO:0000256" key="7">
    <source>
        <dbReference type="ARBA" id="ARBA00022741"/>
    </source>
</evidence>
<name>A0AAD5WZC5_9FUNG</name>
<protein>
    <recommendedName>
        <fullName evidence="5">IMP-specific 5'-nucleotidase 1</fullName>
        <ecNumber evidence="4">3.1.3.99</ecNumber>
    </recommendedName>
</protein>
<evidence type="ECO:0000256" key="9">
    <source>
        <dbReference type="ARBA" id="ARBA00022840"/>
    </source>
</evidence>
<evidence type="ECO:0000256" key="4">
    <source>
        <dbReference type="ARBA" id="ARBA00012894"/>
    </source>
</evidence>
<dbReference type="PANTHER" id="PTHR28213">
    <property type="entry name" value="IMP-SPECIFIC 5'-NUCLEOTIDASE 1"/>
    <property type="match status" value="1"/>
</dbReference>
<dbReference type="EC" id="3.1.3.99" evidence="4"/>
<evidence type="ECO:0000256" key="3">
    <source>
        <dbReference type="ARBA" id="ARBA00011881"/>
    </source>
</evidence>
<accession>A0AAD5WZC5</accession>